<accession>A0ABT9PGG9</accession>
<proteinExistence type="predicted"/>
<keyword evidence="1" id="KW-1133">Transmembrane helix</keyword>
<name>A0ABT9PGG9_9ACTO</name>
<keyword evidence="1" id="KW-0472">Membrane</keyword>
<evidence type="ECO:0000313" key="2">
    <source>
        <dbReference type="EMBL" id="MDP9831572.1"/>
    </source>
</evidence>
<protein>
    <submittedName>
        <fullName evidence="2">Uncharacterized protein</fullName>
    </submittedName>
</protein>
<dbReference type="EMBL" id="JAUSQL010000001">
    <property type="protein sequence ID" value="MDP9831572.1"/>
    <property type="molecule type" value="Genomic_DNA"/>
</dbReference>
<keyword evidence="1" id="KW-0812">Transmembrane</keyword>
<feature type="transmembrane region" description="Helical" evidence="1">
    <location>
        <begin position="16"/>
        <end position="47"/>
    </location>
</feature>
<gene>
    <name evidence="2" type="ORF">J2S45_000251</name>
</gene>
<evidence type="ECO:0000313" key="3">
    <source>
        <dbReference type="Proteomes" id="UP001230145"/>
    </source>
</evidence>
<organism evidence="2 3">
    <name type="scientific">Trueperella abortisuis</name>
    <dbReference type="NCBI Taxonomy" id="445930"/>
    <lineage>
        <taxon>Bacteria</taxon>
        <taxon>Bacillati</taxon>
        <taxon>Actinomycetota</taxon>
        <taxon>Actinomycetes</taxon>
        <taxon>Actinomycetales</taxon>
        <taxon>Actinomycetaceae</taxon>
        <taxon>Trueperella</taxon>
    </lineage>
</organism>
<sequence length="53" mass="5851">MEDQTRKTLRASAPTWAILTIGTYAIGINLVTATLWALSILATAYGITRRKTR</sequence>
<evidence type="ECO:0000256" key="1">
    <source>
        <dbReference type="SAM" id="Phobius"/>
    </source>
</evidence>
<comment type="caution">
    <text evidence="2">The sequence shown here is derived from an EMBL/GenBank/DDBJ whole genome shotgun (WGS) entry which is preliminary data.</text>
</comment>
<reference evidence="2 3" key="1">
    <citation type="submission" date="2023-07" db="EMBL/GenBank/DDBJ databases">
        <title>Sequencing the genomes of 1000 actinobacteria strains.</title>
        <authorList>
            <person name="Klenk H.-P."/>
        </authorList>
    </citation>
    <scope>NUCLEOTIDE SEQUENCE [LARGE SCALE GENOMIC DNA]</scope>
    <source>
        <strain evidence="2 3">DSM 19515</strain>
    </source>
</reference>
<dbReference type="Proteomes" id="UP001230145">
    <property type="component" value="Unassembled WGS sequence"/>
</dbReference>
<keyword evidence="3" id="KW-1185">Reference proteome</keyword>